<dbReference type="InterPro" id="IPR010845">
    <property type="entry name" value="FlaF"/>
</dbReference>
<evidence type="ECO:0000313" key="3">
    <source>
        <dbReference type="Proteomes" id="UP000231658"/>
    </source>
</evidence>
<dbReference type="AlphaFoldDB" id="A0A1C3RKS4"/>
<dbReference type="OrthoDB" id="8563081at2"/>
<dbReference type="Proteomes" id="UP000231658">
    <property type="component" value="Unassembled WGS sequence"/>
</dbReference>
<sequence>MAYTDKPDTGYQSAPTGGQPTYSEAWALIAAARNLVESTQIEDEKERKTAMQAALRKNWKLWTIFQAELAIAEETPVPEDVRINMLTLAKFVDNHTVQQLSDPQAERVMVLVDINRNIANGLLEGAQNADAAPAPEAAAAAPPQQGYPAQPAAPEANAETPPVTVPSGLNEEA</sequence>
<dbReference type="EMBL" id="FLYE01000046">
    <property type="protein sequence ID" value="SCA57856.1"/>
    <property type="molecule type" value="Genomic_DNA"/>
</dbReference>
<protein>
    <recommendedName>
        <fullName evidence="4">Flagellar FlaF family protein</fullName>
    </recommendedName>
</protein>
<evidence type="ECO:0000313" key="2">
    <source>
        <dbReference type="EMBL" id="SCA57856.1"/>
    </source>
</evidence>
<evidence type="ECO:0008006" key="4">
    <source>
        <dbReference type="Google" id="ProtNLM"/>
    </source>
</evidence>
<proteinExistence type="predicted"/>
<dbReference type="RefSeq" id="WP_083223135.1">
    <property type="nucleotide sequence ID" value="NZ_FLYE01000046.1"/>
</dbReference>
<feature type="region of interest" description="Disordered" evidence="1">
    <location>
        <begin position="128"/>
        <end position="173"/>
    </location>
</feature>
<keyword evidence="3" id="KW-1185">Reference proteome</keyword>
<accession>A0A1C3RKS4</accession>
<gene>
    <name evidence="2" type="ORF">MTBPR1_70128</name>
</gene>
<dbReference type="Pfam" id="PF07309">
    <property type="entry name" value="FlaF"/>
    <property type="match status" value="1"/>
</dbReference>
<name>A0A1C3RKS4_9PROT</name>
<reference evidence="2 3" key="1">
    <citation type="submission" date="2016-07" db="EMBL/GenBank/DDBJ databases">
        <authorList>
            <person name="Lefevre C.T."/>
        </authorList>
    </citation>
    <scope>NUCLEOTIDE SEQUENCE [LARGE SCALE GENOMIC DNA]</scope>
    <source>
        <strain evidence="2">PR1</strain>
    </source>
</reference>
<feature type="compositionally biased region" description="Low complexity" evidence="1">
    <location>
        <begin position="128"/>
        <end position="162"/>
    </location>
</feature>
<dbReference type="GO" id="GO:0044781">
    <property type="term" value="P:bacterial-type flagellum organization"/>
    <property type="evidence" value="ECO:0007669"/>
    <property type="project" value="InterPro"/>
</dbReference>
<evidence type="ECO:0000256" key="1">
    <source>
        <dbReference type="SAM" id="MobiDB-lite"/>
    </source>
</evidence>
<organism evidence="2 3">
    <name type="scientific">Candidatus Terasakiella magnetica</name>
    <dbReference type="NCBI Taxonomy" id="1867952"/>
    <lineage>
        <taxon>Bacteria</taxon>
        <taxon>Pseudomonadati</taxon>
        <taxon>Pseudomonadota</taxon>
        <taxon>Alphaproteobacteria</taxon>
        <taxon>Rhodospirillales</taxon>
        <taxon>Terasakiellaceae</taxon>
        <taxon>Terasakiella</taxon>
    </lineage>
</organism>
<dbReference type="STRING" id="1867952.MTBPR1_70128"/>